<comment type="caution">
    <text evidence="3">The sequence shown here is derived from an EMBL/GenBank/DDBJ whole genome shotgun (WGS) entry which is preliminary data.</text>
</comment>
<sequence length="76" mass="8505">MPRPSKDHPVVNKYLAANAAIVLDPDSKVMCVLVLDDEFEELTEDQRLICMPLRLLAPTANLRTLVAHKAKCFLCV</sequence>
<keyword evidence="5" id="KW-1185">Reference proteome</keyword>
<evidence type="ECO:0000313" key="4">
    <source>
        <dbReference type="Proteomes" id="UP000429607"/>
    </source>
</evidence>
<dbReference type="Proteomes" id="UP000434957">
    <property type="component" value="Unassembled WGS sequence"/>
</dbReference>
<protein>
    <submittedName>
        <fullName evidence="3">Uncharacterized protein</fullName>
    </submittedName>
</protein>
<dbReference type="AlphaFoldDB" id="A0A6A4FGD5"/>
<reference evidence="3 5" key="1">
    <citation type="submission" date="2018-08" db="EMBL/GenBank/DDBJ databases">
        <title>Genomic investigation of the strawberry pathogen Phytophthora fragariae indicates pathogenicity is determined by transcriptional variation in three key races.</title>
        <authorList>
            <person name="Adams T.M."/>
            <person name="Armitage A.D."/>
            <person name="Sobczyk M.K."/>
            <person name="Bates H.J."/>
            <person name="Dunwell J.M."/>
            <person name="Nellist C.F."/>
            <person name="Harrison R.J."/>
        </authorList>
    </citation>
    <scope>NUCLEOTIDE SEQUENCE [LARGE SCALE GENOMIC DNA]</scope>
    <source>
        <strain evidence="2 4">SCRP249</strain>
        <strain evidence="1 6">SCRP324</strain>
        <strain evidence="3 5">SCRP333</strain>
    </source>
</reference>
<dbReference type="EMBL" id="QXFU01001290">
    <property type="protein sequence ID" value="KAE9005725.1"/>
    <property type="molecule type" value="Genomic_DNA"/>
</dbReference>
<proteinExistence type="predicted"/>
<evidence type="ECO:0000313" key="6">
    <source>
        <dbReference type="Proteomes" id="UP000435112"/>
    </source>
</evidence>
<gene>
    <name evidence="2" type="ORF">PR001_g14193</name>
    <name evidence="1" type="ORF">PR002_g16687</name>
    <name evidence="3" type="ORF">PR003_g13748</name>
</gene>
<dbReference type="Proteomes" id="UP000435112">
    <property type="component" value="Unassembled WGS sequence"/>
</dbReference>
<evidence type="ECO:0000313" key="1">
    <source>
        <dbReference type="EMBL" id="KAE9005725.1"/>
    </source>
</evidence>
<dbReference type="EMBL" id="QXFT01000878">
    <property type="protein sequence ID" value="KAE9333986.1"/>
    <property type="molecule type" value="Genomic_DNA"/>
</dbReference>
<evidence type="ECO:0000313" key="5">
    <source>
        <dbReference type="Proteomes" id="UP000434957"/>
    </source>
</evidence>
<dbReference type="OrthoDB" id="122335at2759"/>
<accession>A0A6A4FGD5</accession>
<name>A0A6A4FGD5_9STRA</name>
<dbReference type="EMBL" id="QXFV01001007">
    <property type="protein sequence ID" value="KAE9018216.1"/>
    <property type="molecule type" value="Genomic_DNA"/>
</dbReference>
<evidence type="ECO:0000313" key="2">
    <source>
        <dbReference type="EMBL" id="KAE9018216.1"/>
    </source>
</evidence>
<organism evidence="3 5">
    <name type="scientific">Phytophthora rubi</name>
    <dbReference type="NCBI Taxonomy" id="129364"/>
    <lineage>
        <taxon>Eukaryota</taxon>
        <taxon>Sar</taxon>
        <taxon>Stramenopiles</taxon>
        <taxon>Oomycota</taxon>
        <taxon>Peronosporomycetes</taxon>
        <taxon>Peronosporales</taxon>
        <taxon>Peronosporaceae</taxon>
        <taxon>Phytophthora</taxon>
    </lineage>
</organism>
<evidence type="ECO:0000313" key="3">
    <source>
        <dbReference type="EMBL" id="KAE9333986.1"/>
    </source>
</evidence>
<dbReference type="Proteomes" id="UP000429607">
    <property type="component" value="Unassembled WGS sequence"/>
</dbReference>